<organism evidence="8 9">
    <name type="scientific">Acetobacter thailandicus</name>
    <dbReference type="NCBI Taxonomy" id="1502842"/>
    <lineage>
        <taxon>Bacteria</taxon>
        <taxon>Pseudomonadati</taxon>
        <taxon>Pseudomonadota</taxon>
        <taxon>Alphaproteobacteria</taxon>
        <taxon>Acetobacterales</taxon>
        <taxon>Acetobacteraceae</taxon>
        <taxon>Acetobacter</taxon>
    </lineage>
</organism>
<gene>
    <name evidence="8" type="ORF">OQ497_10290</name>
</gene>
<evidence type="ECO:0000256" key="2">
    <source>
        <dbReference type="ARBA" id="ARBA00001974"/>
    </source>
</evidence>
<dbReference type="InterPro" id="IPR006050">
    <property type="entry name" value="DNA_photolyase_N"/>
</dbReference>
<dbReference type="Proteomes" id="UP001301152">
    <property type="component" value="Unassembled WGS sequence"/>
</dbReference>
<dbReference type="PANTHER" id="PTHR11455">
    <property type="entry name" value="CRYPTOCHROME"/>
    <property type="match status" value="1"/>
</dbReference>
<evidence type="ECO:0000256" key="3">
    <source>
        <dbReference type="ARBA" id="ARBA00022630"/>
    </source>
</evidence>
<protein>
    <submittedName>
        <fullName evidence="8">Deoxyribodipyrimidine photo-lyase</fullName>
    </submittedName>
</protein>
<evidence type="ECO:0000256" key="1">
    <source>
        <dbReference type="ARBA" id="ARBA00001932"/>
    </source>
</evidence>
<keyword evidence="3 6" id="KW-0285">Flavoprotein</keyword>
<name>A0ABT3QGD0_9PROT</name>
<dbReference type="Gene3D" id="1.25.40.80">
    <property type="match status" value="1"/>
</dbReference>
<proteinExistence type="inferred from homology"/>
<accession>A0ABT3QGD0</accession>
<dbReference type="PANTHER" id="PTHR11455:SF9">
    <property type="entry name" value="CRYPTOCHROME CIRCADIAN CLOCK 5 ISOFORM X1"/>
    <property type="match status" value="1"/>
</dbReference>
<evidence type="ECO:0000313" key="8">
    <source>
        <dbReference type="EMBL" id="MCX2564346.1"/>
    </source>
</evidence>
<evidence type="ECO:0000256" key="4">
    <source>
        <dbReference type="ARBA" id="ARBA00022827"/>
    </source>
</evidence>
<dbReference type="Gene3D" id="3.40.50.620">
    <property type="entry name" value="HUPs"/>
    <property type="match status" value="1"/>
</dbReference>
<keyword evidence="9" id="KW-1185">Reference proteome</keyword>
<evidence type="ECO:0000256" key="5">
    <source>
        <dbReference type="ARBA" id="ARBA00022991"/>
    </source>
</evidence>
<evidence type="ECO:0000313" key="9">
    <source>
        <dbReference type="Proteomes" id="UP001301152"/>
    </source>
</evidence>
<dbReference type="Gene3D" id="1.10.579.10">
    <property type="entry name" value="DNA Cyclobutane Dipyrimidine Photolyase, subunit A, domain 3"/>
    <property type="match status" value="1"/>
</dbReference>
<dbReference type="Pfam" id="PF00875">
    <property type="entry name" value="DNA_photolyase"/>
    <property type="match status" value="1"/>
</dbReference>
<keyword evidence="4 6" id="KW-0274">FAD</keyword>
<dbReference type="PROSITE" id="PS51645">
    <property type="entry name" value="PHR_CRY_ALPHA_BETA"/>
    <property type="match status" value="1"/>
</dbReference>
<sequence length="491" mass="56049">MSSFVKIVFMNIVSSPSQPALVLLRDDFRITDNPALHAAINSGKPLICLYVHDAATTTQGVVKWWLSKARATFAATLQKMGGDLAEISGPATQIIPELAEKLHIDSVFWNRRYDLSGREQDTHLKSTLQDAGCTVHSLPGRLLHEPWVLRTGSDQPYKVFTPWWRALQKLGAPGRSLPAPEKVTFFPWPDDLKNLIFKESEISLPEGACDAEKEWLCSEETAHELLETFLETGLTHYSTDRDRPDKDGTSSLSPYLRAGLLSARQVWHATEAVMRQKPHLADQGWTFLSELGWRDFAWTQYFYYPDMATKNLRSEFDHMPWRDDETLFNAWKMGRTGYPLVDAGMRQLYATGWMHNRVRMVTASFLTKHLLTDWRKGEKWFRERLADADPAQNAMNWQWCAGTGVDASPWFRIFNPVGQSEKFDPSGEYIRQWVPELRALPDKLIHTPWQAGGDLLRHTAVTAGKRYPAPIVDLKTARAHALELYKNLPQN</sequence>
<dbReference type="InterPro" id="IPR005101">
    <property type="entry name" value="Cryptochr/Photolyase_FAD-bd"/>
</dbReference>
<dbReference type="InterPro" id="IPR018394">
    <property type="entry name" value="DNA_photolyase_1_CS_C"/>
</dbReference>
<comment type="caution">
    <text evidence="8">The sequence shown here is derived from an EMBL/GenBank/DDBJ whole genome shotgun (WGS) entry which is preliminary data.</text>
</comment>
<dbReference type="PROSITE" id="PS00394">
    <property type="entry name" value="DNA_PHOTOLYASES_1_1"/>
    <property type="match status" value="1"/>
</dbReference>
<dbReference type="InterPro" id="IPR036134">
    <property type="entry name" value="Crypto/Photolyase_FAD-like_sf"/>
</dbReference>
<dbReference type="SUPFAM" id="SSF48173">
    <property type="entry name" value="Cryptochrome/photolyase FAD-binding domain"/>
    <property type="match status" value="1"/>
</dbReference>
<evidence type="ECO:0000256" key="6">
    <source>
        <dbReference type="RuleBase" id="RU004182"/>
    </source>
</evidence>
<comment type="similarity">
    <text evidence="6">Belongs to the DNA photolyase family.</text>
</comment>
<comment type="cofactor">
    <cofactor evidence="1">
        <name>(6R)-5,10-methylene-5,6,7,8-tetrahydrofolate</name>
        <dbReference type="ChEBI" id="CHEBI:15636"/>
    </cofactor>
</comment>
<dbReference type="PRINTS" id="PR00147">
    <property type="entry name" value="DNAPHOTLYASE"/>
</dbReference>
<dbReference type="InterPro" id="IPR002081">
    <property type="entry name" value="Cryptochrome/DNA_photolyase_1"/>
</dbReference>
<feature type="domain" description="Photolyase/cryptochrome alpha/beta" evidence="7">
    <location>
        <begin position="18"/>
        <end position="143"/>
    </location>
</feature>
<keyword evidence="5 6" id="KW-0157">Chromophore</keyword>
<dbReference type="PROSITE" id="PS00691">
    <property type="entry name" value="DNA_PHOTOLYASES_1_2"/>
    <property type="match status" value="1"/>
</dbReference>
<dbReference type="Pfam" id="PF03441">
    <property type="entry name" value="FAD_binding_7"/>
    <property type="match status" value="1"/>
</dbReference>
<dbReference type="InterPro" id="IPR036155">
    <property type="entry name" value="Crypto/Photolyase_N_sf"/>
</dbReference>
<dbReference type="InterPro" id="IPR014729">
    <property type="entry name" value="Rossmann-like_a/b/a_fold"/>
</dbReference>
<dbReference type="SUPFAM" id="SSF52425">
    <property type="entry name" value="Cryptochrome/photolyase, N-terminal domain"/>
    <property type="match status" value="1"/>
</dbReference>
<reference evidence="8 9" key="1">
    <citation type="submission" date="2022-11" db="EMBL/GenBank/DDBJ databases">
        <title>Genome sequencing of Acetobacter type strain.</title>
        <authorList>
            <person name="Heo J."/>
            <person name="Lee D."/>
            <person name="Han B.-H."/>
            <person name="Hong S.-B."/>
            <person name="Kwon S.-W."/>
        </authorList>
    </citation>
    <scope>NUCLEOTIDE SEQUENCE [LARGE SCALE GENOMIC DNA]</scope>
    <source>
        <strain evidence="8 9">KACC 21253</strain>
    </source>
</reference>
<evidence type="ECO:0000259" key="7">
    <source>
        <dbReference type="PROSITE" id="PS51645"/>
    </source>
</evidence>
<dbReference type="EMBL" id="JAPIUZ010000005">
    <property type="protein sequence ID" value="MCX2564346.1"/>
    <property type="molecule type" value="Genomic_DNA"/>
</dbReference>
<dbReference type="RefSeq" id="WP_242005261.1">
    <property type="nucleotide sequence ID" value="NZ_JAPIUZ010000005.1"/>
</dbReference>
<comment type="cofactor">
    <cofactor evidence="2">
        <name>FAD</name>
        <dbReference type="ChEBI" id="CHEBI:57692"/>
    </cofactor>
</comment>